<evidence type="ECO:0000313" key="2">
    <source>
        <dbReference type="EMBL" id="KKY00981.1"/>
    </source>
</evidence>
<accession>A0A0M3DFU3</accession>
<evidence type="ECO:0000256" key="1">
    <source>
        <dbReference type="SAM" id="Phobius"/>
    </source>
</evidence>
<keyword evidence="1" id="KW-0812">Transmembrane</keyword>
<feature type="transmembrane region" description="Helical" evidence="1">
    <location>
        <begin position="58"/>
        <end position="79"/>
    </location>
</feature>
<dbReference type="AlphaFoldDB" id="A0A0M3DFU3"/>
<gene>
    <name evidence="2" type="ORF">VN21_11225</name>
</gene>
<keyword evidence="3" id="KW-1185">Reference proteome</keyword>
<dbReference type="EMBL" id="LBBT01000224">
    <property type="protein sequence ID" value="KKY00981.1"/>
    <property type="molecule type" value="Genomic_DNA"/>
</dbReference>
<name>A0A0M3DFU3_9FIRM</name>
<protein>
    <submittedName>
        <fullName evidence="2">Uncharacterized protein</fullName>
    </submittedName>
</protein>
<keyword evidence="1" id="KW-1133">Transmembrane helix</keyword>
<feature type="transmembrane region" description="Helical" evidence="1">
    <location>
        <begin position="6"/>
        <end position="26"/>
    </location>
</feature>
<organism evidence="2 3">
    <name type="scientific">Paraclostridium benzoelyticum</name>
    <dbReference type="NCBI Taxonomy" id="1629550"/>
    <lineage>
        <taxon>Bacteria</taxon>
        <taxon>Bacillati</taxon>
        <taxon>Bacillota</taxon>
        <taxon>Clostridia</taxon>
        <taxon>Peptostreptococcales</taxon>
        <taxon>Peptostreptococcaceae</taxon>
        <taxon>Paraclostridium</taxon>
    </lineage>
</organism>
<sequence length="80" mass="9185">MSIKSLAIFEILIGFIIIILSALRLFEIIEIPIIIINLLFITTMSVLTWINYKNNKKVSMFIGILIIFILIGFIILSMIK</sequence>
<reference evidence="2 3" key="1">
    <citation type="submission" date="2015-04" db="EMBL/GenBank/DDBJ databases">
        <title>Microcin producing Clostridium sp. JC272T.</title>
        <authorList>
            <person name="Jyothsna T."/>
            <person name="Sasikala C."/>
            <person name="Ramana C."/>
        </authorList>
    </citation>
    <scope>NUCLEOTIDE SEQUENCE [LARGE SCALE GENOMIC DNA]</scope>
    <source>
        <strain evidence="2 3">JC272</strain>
    </source>
</reference>
<feature type="transmembrane region" description="Helical" evidence="1">
    <location>
        <begin position="33"/>
        <end position="52"/>
    </location>
</feature>
<proteinExistence type="predicted"/>
<dbReference type="Proteomes" id="UP000034407">
    <property type="component" value="Unassembled WGS sequence"/>
</dbReference>
<dbReference type="PATRIC" id="fig|1629550.3.peg.1701"/>
<keyword evidence="1" id="KW-0472">Membrane</keyword>
<evidence type="ECO:0000313" key="3">
    <source>
        <dbReference type="Proteomes" id="UP000034407"/>
    </source>
</evidence>
<comment type="caution">
    <text evidence="2">The sequence shown here is derived from an EMBL/GenBank/DDBJ whole genome shotgun (WGS) entry which is preliminary data.</text>
</comment>